<evidence type="ECO:0000259" key="12">
    <source>
        <dbReference type="PROSITE" id="PS50893"/>
    </source>
</evidence>
<dbReference type="FunFam" id="1.20.1560.10:FF:000102">
    <property type="entry name" value="ABC multidrug transporter Mdr1"/>
    <property type="match status" value="1"/>
</dbReference>
<keyword evidence="15" id="KW-1185">Reference proteome</keyword>
<dbReference type="InterPro" id="IPR036640">
    <property type="entry name" value="ABC1_TM_sf"/>
</dbReference>
<dbReference type="CDD" id="cd18578">
    <property type="entry name" value="ABC_6TM_Pgp_ABCB1_D2_like"/>
    <property type="match status" value="1"/>
</dbReference>
<feature type="transmembrane region" description="Helical" evidence="11">
    <location>
        <begin position="205"/>
        <end position="224"/>
    </location>
</feature>
<keyword evidence="3" id="KW-0813">Transport</keyword>
<dbReference type="SUPFAM" id="SSF90123">
    <property type="entry name" value="ABC transporter transmembrane region"/>
    <property type="match status" value="2"/>
</dbReference>
<dbReference type="PROSITE" id="PS50893">
    <property type="entry name" value="ABC_TRANSPORTER_2"/>
    <property type="match status" value="2"/>
</dbReference>
<feature type="transmembrane region" description="Helical" evidence="11">
    <location>
        <begin position="179"/>
        <end position="199"/>
    </location>
</feature>
<accession>A0A6A6FR87</accession>
<evidence type="ECO:0000313" key="14">
    <source>
        <dbReference type="EMBL" id="KAF2215889.1"/>
    </source>
</evidence>
<proteinExistence type="inferred from homology"/>
<sequence>MTAEKGQDASGDPFQHLPQHEASILRKQIETPPSPKVTWRTLFRYASPQDALIIAISSICAIIAGIAVPLNTIIIGSIAGTFKNFADGFPRAEFDSQINHKTLFFVYLAIGEFVTIYIATVGFTYTGESITRKIREEYLKALLRQNAAYFDKLGPGQIITRITTDTTIIQEGISEKIELALMAISTFLTAYVVGFVKYWKLTLVMTSAIPVLYCAMFGLTKLLIKYSKLSFLAYSQGGVLVEEALSSIKTVTSFGAQGHLAKEYDAHLARAERFGQRMKSIAGSGPGFTICIFNLGYALASWLGSQYIVKGETSLSAVLTILLVMMLGAFSLSKAAQHTQSFANAVAAATEIYATIDRVPPWNDNPNDGKVLENLEGRVEFRNVKHIYPSRPDVVVLEDLNLTIPAGSTIAITGASGSGKSTIVALLERFYSAVAGDVLVDGCNITDLNLHWLRRQIGLVSQDPTLFSGSVEENILYGLRGAMTEQSDRDKRKLVEEAARLANAHDFIMELPEGYDTHVGERGSFLSGGQKQRIAIARAVVSNPKIMLFDEATSALDSKTEGAVQAGLDKAAQGRTTIVVSHRMSTIKNADNIVVLGQGGKILEQGTYEGLSAIKGAFHQLVEAQDMAHQSDPTQEGDGTLDEKAAFVSESTEGSSGETLTIRNGSTSGGQDPNPSKATDKAASSQQEDQKTVQYSLSTLIKFIASLNRQEWKVMLFGIVVSILSGAGEPVQCVILAKTVATLSLPSSEYHKLRSDANFWSGMFLMIGLVMLLFSLVFGVSFAYGSEKLVRRSRDRAFRSILRQDIRFFDRTGNSVGALAAFLSTETTHLAGMSGLALGTIVQLLATLVIGYIVALAVGWKLALVCISTVPVLLGAGFLSFWSLARFENYLKDSYRDSASYACEATSSTRTIASLTLETEIWQRYHDLLIAQAARTLRFNLKSSILYAASQSLGFLCNALAFWYGSRLLGEYSLAQFYLIFFTVIFGTRSAANMFALTPNMAKAKVAAGELKSLFDRTPEIDVWSTGGDVLDDIQGSIEFRDVEFAYQTGQPVLQNVSFKVMPGQYVALVGTSGCGKSTIISLLERFYNPSSGGILVDGRDISTLNLHEYRKHLALVLQEPALYQGTIRDNILLAVEEDNVSEEKLIKVCKEANIYDFITSLPSGFETVVGSKGTMLSGGQKQRIAIARALMRDPKILLLDEATSALDSESESVVQAALDAAAKGRTTVTVAHRLSTVRNADAIHVVDGGRIVESGTHATLMALRGRYFELVQLQSSEKDEKGVR</sequence>
<evidence type="ECO:0000256" key="8">
    <source>
        <dbReference type="ARBA" id="ARBA00022989"/>
    </source>
</evidence>
<gene>
    <name evidence="14" type="ORF">CERZMDRAFT_94276</name>
</gene>
<dbReference type="Pfam" id="PF00005">
    <property type="entry name" value="ABC_tran"/>
    <property type="match status" value="2"/>
</dbReference>
<name>A0A6A6FR87_9PEZI</name>
<keyword evidence="8 11" id="KW-1133">Transmembrane helix</keyword>
<dbReference type="GO" id="GO:0015421">
    <property type="term" value="F:ABC-type oligopeptide transporter activity"/>
    <property type="evidence" value="ECO:0007669"/>
    <property type="project" value="TreeGrafter"/>
</dbReference>
<comment type="similarity">
    <text evidence="2">Belongs to the ABC transporter superfamily. ABCB family. Multidrug resistance exporter (TC 3.A.1.201) subfamily.</text>
</comment>
<dbReference type="PANTHER" id="PTHR43394:SF11">
    <property type="entry name" value="ATP-BINDING CASSETTE TRANSPORTER"/>
    <property type="match status" value="1"/>
</dbReference>
<feature type="transmembrane region" description="Helical" evidence="11">
    <location>
        <begin position="757"/>
        <end position="784"/>
    </location>
</feature>
<feature type="transmembrane region" description="Helical" evidence="11">
    <location>
        <begin position="714"/>
        <end position="737"/>
    </location>
</feature>
<evidence type="ECO:0000259" key="13">
    <source>
        <dbReference type="PROSITE" id="PS50929"/>
    </source>
</evidence>
<organism evidence="14 15">
    <name type="scientific">Cercospora zeae-maydis SCOH1-5</name>
    <dbReference type="NCBI Taxonomy" id="717836"/>
    <lineage>
        <taxon>Eukaryota</taxon>
        <taxon>Fungi</taxon>
        <taxon>Dikarya</taxon>
        <taxon>Ascomycota</taxon>
        <taxon>Pezizomycotina</taxon>
        <taxon>Dothideomycetes</taxon>
        <taxon>Dothideomycetidae</taxon>
        <taxon>Mycosphaerellales</taxon>
        <taxon>Mycosphaerellaceae</taxon>
        <taxon>Cercospora</taxon>
    </lineage>
</organism>
<protein>
    <submittedName>
        <fullName evidence="14">Uncharacterized protein</fullName>
    </submittedName>
</protein>
<evidence type="ECO:0000313" key="15">
    <source>
        <dbReference type="Proteomes" id="UP000799539"/>
    </source>
</evidence>
<keyword evidence="5" id="KW-0677">Repeat</keyword>
<dbReference type="SMART" id="SM00382">
    <property type="entry name" value="AAA"/>
    <property type="match status" value="2"/>
</dbReference>
<evidence type="ECO:0000256" key="6">
    <source>
        <dbReference type="ARBA" id="ARBA00022741"/>
    </source>
</evidence>
<keyword evidence="7" id="KW-0067">ATP-binding</keyword>
<feature type="transmembrane region" description="Helical" evidence="11">
    <location>
        <begin position="52"/>
        <end position="82"/>
    </location>
</feature>
<dbReference type="Proteomes" id="UP000799539">
    <property type="component" value="Unassembled WGS sequence"/>
</dbReference>
<feature type="transmembrane region" description="Helical" evidence="11">
    <location>
        <begin position="862"/>
        <end position="885"/>
    </location>
</feature>
<evidence type="ECO:0000256" key="9">
    <source>
        <dbReference type="ARBA" id="ARBA00023136"/>
    </source>
</evidence>
<keyword evidence="4 11" id="KW-0812">Transmembrane</keyword>
<dbReference type="OrthoDB" id="6500128at2759"/>
<dbReference type="CDD" id="cd18577">
    <property type="entry name" value="ABC_6TM_Pgp_ABCB1_D1_like"/>
    <property type="match status" value="1"/>
</dbReference>
<dbReference type="GO" id="GO:0005743">
    <property type="term" value="C:mitochondrial inner membrane"/>
    <property type="evidence" value="ECO:0007669"/>
    <property type="project" value="TreeGrafter"/>
</dbReference>
<evidence type="ECO:0000256" key="1">
    <source>
        <dbReference type="ARBA" id="ARBA00004141"/>
    </source>
</evidence>
<feature type="region of interest" description="Disordered" evidence="10">
    <location>
        <begin position="648"/>
        <end position="688"/>
    </location>
</feature>
<feature type="domain" description="ABC transporter" evidence="12">
    <location>
        <begin position="379"/>
        <end position="624"/>
    </location>
</feature>
<dbReference type="InterPro" id="IPR011527">
    <property type="entry name" value="ABC1_TM_dom"/>
</dbReference>
<dbReference type="InterPro" id="IPR003439">
    <property type="entry name" value="ABC_transporter-like_ATP-bd"/>
</dbReference>
<feature type="compositionally biased region" description="Polar residues" evidence="10">
    <location>
        <begin position="661"/>
        <end position="688"/>
    </location>
</feature>
<keyword evidence="9 11" id="KW-0472">Membrane</keyword>
<dbReference type="CDD" id="cd03249">
    <property type="entry name" value="ABC_MTABC3_MDL1_MDL2"/>
    <property type="match status" value="2"/>
</dbReference>
<evidence type="ECO:0000256" key="11">
    <source>
        <dbReference type="SAM" id="Phobius"/>
    </source>
</evidence>
<evidence type="ECO:0000256" key="4">
    <source>
        <dbReference type="ARBA" id="ARBA00022692"/>
    </source>
</evidence>
<feature type="transmembrane region" description="Helical" evidence="11">
    <location>
        <begin position="945"/>
        <end position="965"/>
    </location>
</feature>
<dbReference type="InterPro" id="IPR027417">
    <property type="entry name" value="P-loop_NTPase"/>
</dbReference>
<dbReference type="Gene3D" id="3.40.50.300">
    <property type="entry name" value="P-loop containing nucleotide triphosphate hydrolases"/>
    <property type="match status" value="2"/>
</dbReference>
<dbReference type="FunFam" id="3.40.50.300:FF:000913">
    <property type="entry name" value="ABC multidrug transporter SitT"/>
    <property type="match status" value="1"/>
</dbReference>
<dbReference type="GO" id="GO:0090374">
    <property type="term" value="P:oligopeptide export from mitochondrion"/>
    <property type="evidence" value="ECO:0007669"/>
    <property type="project" value="TreeGrafter"/>
</dbReference>
<evidence type="ECO:0000256" key="2">
    <source>
        <dbReference type="ARBA" id="ARBA00007577"/>
    </source>
</evidence>
<dbReference type="FunFam" id="3.40.50.300:FF:000251">
    <property type="entry name" value="ABC transporter B family member 19"/>
    <property type="match status" value="1"/>
</dbReference>
<feature type="domain" description="ABC transporter" evidence="12">
    <location>
        <begin position="1038"/>
        <end position="1274"/>
    </location>
</feature>
<evidence type="ECO:0000256" key="7">
    <source>
        <dbReference type="ARBA" id="ARBA00022840"/>
    </source>
</evidence>
<feature type="transmembrane region" description="Helical" evidence="11">
    <location>
        <begin position="315"/>
        <end position="332"/>
    </location>
</feature>
<feature type="transmembrane region" description="Helical" evidence="11">
    <location>
        <begin position="102"/>
        <end position="125"/>
    </location>
</feature>
<dbReference type="EMBL" id="ML992665">
    <property type="protein sequence ID" value="KAF2215889.1"/>
    <property type="molecule type" value="Genomic_DNA"/>
</dbReference>
<dbReference type="InterPro" id="IPR017871">
    <property type="entry name" value="ABC_transporter-like_CS"/>
</dbReference>
<dbReference type="Pfam" id="PF00664">
    <property type="entry name" value="ABC_membrane"/>
    <property type="match status" value="2"/>
</dbReference>
<dbReference type="InterPro" id="IPR003593">
    <property type="entry name" value="AAA+_ATPase"/>
</dbReference>
<feature type="transmembrane region" description="Helical" evidence="11">
    <location>
        <begin position="836"/>
        <end position="856"/>
    </location>
</feature>
<evidence type="ECO:0000256" key="5">
    <source>
        <dbReference type="ARBA" id="ARBA00022737"/>
    </source>
</evidence>
<feature type="compositionally biased region" description="Low complexity" evidence="10">
    <location>
        <begin position="649"/>
        <end position="659"/>
    </location>
</feature>
<feature type="domain" description="ABC transmembrane type-1" evidence="13">
    <location>
        <begin position="716"/>
        <end position="1003"/>
    </location>
</feature>
<reference evidence="14" key="1">
    <citation type="journal article" date="2020" name="Stud. Mycol.">
        <title>101 Dothideomycetes genomes: a test case for predicting lifestyles and emergence of pathogens.</title>
        <authorList>
            <person name="Haridas S."/>
            <person name="Albert R."/>
            <person name="Binder M."/>
            <person name="Bloem J."/>
            <person name="Labutti K."/>
            <person name="Salamov A."/>
            <person name="Andreopoulos B."/>
            <person name="Baker S."/>
            <person name="Barry K."/>
            <person name="Bills G."/>
            <person name="Bluhm B."/>
            <person name="Cannon C."/>
            <person name="Castanera R."/>
            <person name="Culley D."/>
            <person name="Daum C."/>
            <person name="Ezra D."/>
            <person name="Gonzalez J."/>
            <person name="Henrissat B."/>
            <person name="Kuo A."/>
            <person name="Liang C."/>
            <person name="Lipzen A."/>
            <person name="Lutzoni F."/>
            <person name="Magnuson J."/>
            <person name="Mondo S."/>
            <person name="Nolan M."/>
            <person name="Ohm R."/>
            <person name="Pangilinan J."/>
            <person name="Park H.-J."/>
            <person name="Ramirez L."/>
            <person name="Alfaro M."/>
            <person name="Sun H."/>
            <person name="Tritt A."/>
            <person name="Yoshinaga Y."/>
            <person name="Zwiers L.-H."/>
            <person name="Turgeon B."/>
            <person name="Goodwin S."/>
            <person name="Spatafora J."/>
            <person name="Crous P."/>
            <person name="Grigoriev I."/>
        </authorList>
    </citation>
    <scope>NUCLEOTIDE SEQUENCE</scope>
    <source>
        <strain evidence="14">SCOH1-5</strain>
    </source>
</reference>
<feature type="domain" description="ABC transmembrane type-1" evidence="13">
    <location>
        <begin position="55"/>
        <end position="344"/>
    </location>
</feature>
<dbReference type="PANTHER" id="PTHR43394">
    <property type="entry name" value="ATP-DEPENDENT PERMEASE MDL1, MITOCHONDRIAL"/>
    <property type="match status" value="1"/>
</dbReference>
<dbReference type="InterPro" id="IPR039421">
    <property type="entry name" value="Type_1_exporter"/>
</dbReference>
<evidence type="ECO:0000256" key="10">
    <source>
        <dbReference type="SAM" id="MobiDB-lite"/>
    </source>
</evidence>
<dbReference type="Gene3D" id="1.20.1560.10">
    <property type="entry name" value="ABC transporter type 1, transmembrane domain"/>
    <property type="match status" value="1"/>
</dbReference>
<evidence type="ECO:0000256" key="3">
    <source>
        <dbReference type="ARBA" id="ARBA00022448"/>
    </source>
</evidence>
<comment type="subcellular location">
    <subcellularLocation>
        <location evidence="1">Membrane</location>
        <topology evidence="1">Multi-pass membrane protein</topology>
    </subcellularLocation>
</comment>
<keyword evidence="6" id="KW-0547">Nucleotide-binding</keyword>
<dbReference type="GO" id="GO:0016887">
    <property type="term" value="F:ATP hydrolysis activity"/>
    <property type="evidence" value="ECO:0007669"/>
    <property type="project" value="InterPro"/>
</dbReference>
<dbReference type="GO" id="GO:0005524">
    <property type="term" value="F:ATP binding"/>
    <property type="evidence" value="ECO:0007669"/>
    <property type="project" value="UniProtKB-KW"/>
</dbReference>
<dbReference type="SUPFAM" id="SSF52540">
    <property type="entry name" value="P-loop containing nucleoside triphosphate hydrolases"/>
    <property type="match status" value="2"/>
</dbReference>
<dbReference type="PROSITE" id="PS50929">
    <property type="entry name" value="ABC_TM1F"/>
    <property type="match status" value="2"/>
</dbReference>
<feature type="transmembrane region" description="Helical" evidence="11">
    <location>
        <begin position="977"/>
        <end position="997"/>
    </location>
</feature>
<feature type="transmembrane region" description="Helical" evidence="11">
    <location>
        <begin position="280"/>
        <end position="303"/>
    </location>
</feature>
<dbReference type="PROSITE" id="PS00211">
    <property type="entry name" value="ABC_TRANSPORTER_1"/>
    <property type="match status" value="2"/>
</dbReference>